<gene>
    <name evidence="1" type="ORF">ACFONP_04080</name>
</gene>
<evidence type="ECO:0000313" key="2">
    <source>
        <dbReference type="Proteomes" id="UP001595607"/>
    </source>
</evidence>
<proteinExistence type="predicted"/>
<comment type="caution">
    <text evidence="1">The sequence shown here is derived from an EMBL/GenBank/DDBJ whole genome shotgun (WGS) entry which is preliminary data.</text>
</comment>
<dbReference type="Proteomes" id="UP001595607">
    <property type="component" value="Unassembled WGS sequence"/>
</dbReference>
<sequence>MKHALTPGEGAKPAFGIIGTAVIPSGDDAGSQIDGSIGALWSNSLGKGFGLFGTATFGTTSFGEDRRNQFSNAVGLSYSPGGAHGFFIEHFVQATEGIDADVGYIDGGYTYLLRQNVQLDLNGGISVGDADAGSFIGGGLAIRY</sequence>
<protein>
    <submittedName>
        <fullName evidence="1">Transporter</fullName>
    </submittedName>
</protein>
<keyword evidence="2" id="KW-1185">Reference proteome</keyword>
<accession>A0ABV7MAL6</accession>
<organism evidence="1 2">
    <name type="scientific">Parvularcula lutaonensis</name>
    <dbReference type="NCBI Taxonomy" id="491923"/>
    <lineage>
        <taxon>Bacteria</taxon>
        <taxon>Pseudomonadati</taxon>
        <taxon>Pseudomonadota</taxon>
        <taxon>Alphaproteobacteria</taxon>
        <taxon>Parvularculales</taxon>
        <taxon>Parvularculaceae</taxon>
        <taxon>Parvularcula</taxon>
    </lineage>
</organism>
<name>A0ABV7MAL6_9PROT</name>
<dbReference type="InterPro" id="IPR025737">
    <property type="entry name" value="FApF"/>
</dbReference>
<dbReference type="Pfam" id="PF13557">
    <property type="entry name" value="Phenol_MetA_deg"/>
    <property type="match status" value="1"/>
</dbReference>
<dbReference type="EMBL" id="JBHRVA010000002">
    <property type="protein sequence ID" value="MFC3301902.1"/>
    <property type="molecule type" value="Genomic_DNA"/>
</dbReference>
<evidence type="ECO:0000313" key="1">
    <source>
        <dbReference type="EMBL" id="MFC3301902.1"/>
    </source>
</evidence>
<reference evidence="2" key="1">
    <citation type="journal article" date="2019" name="Int. J. Syst. Evol. Microbiol.">
        <title>The Global Catalogue of Microorganisms (GCM) 10K type strain sequencing project: providing services to taxonomists for standard genome sequencing and annotation.</title>
        <authorList>
            <consortium name="The Broad Institute Genomics Platform"/>
            <consortium name="The Broad Institute Genome Sequencing Center for Infectious Disease"/>
            <person name="Wu L."/>
            <person name="Ma J."/>
        </authorList>
    </citation>
    <scope>NUCLEOTIDE SEQUENCE [LARGE SCALE GENOMIC DNA]</scope>
    <source>
        <strain evidence="2">KCTC 22245</strain>
    </source>
</reference>
<dbReference type="RefSeq" id="WP_189573759.1">
    <property type="nucleotide sequence ID" value="NZ_BMXU01000001.1"/>
</dbReference>